<comment type="caution">
    <text evidence="1">The sequence shown here is derived from an EMBL/GenBank/DDBJ whole genome shotgun (WGS) entry which is preliminary data.</text>
</comment>
<accession>A0A512PCW9</accession>
<dbReference type="Proteomes" id="UP000321798">
    <property type="component" value="Unassembled WGS sequence"/>
</dbReference>
<dbReference type="Pfam" id="PF00805">
    <property type="entry name" value="Pentapeptide"/>
    <property type="match status" value="1"/>
</dbReference>
<evidence type="ECO:0000313" key="1">
    <source>
        <dbReference type="EMBL" id="GEP69054.1"/>
    </source>
</evidence>
<reference evidence="1 2" key="1">
    <citation type="submission" date="2019-07" db="EMBL/GenBank/DDBJ databases">
        <title>Whole genome shotgun sequence of Cellulomonas soli NBRC 109434.</title>
        <authorList>
            <person name="Hosoyama A."/>
            <person name="Uohara A."/>
            <person name="Ohji S."/>
            <person name="Ichikawa N."/>
        </authorList>
    </citation>
    <scope>NUCLEOTIDE SEQUENCE [LARGE SCALE GENOMIC DNA]</scope>
    <source>
        <strain evidence="1 2">NBRC 109434</strain>
    </source>
</reference>
<name>A0A512PCW9_9CELL</name>
<dbReference type="EMBL" id="BKAL01000005">
    <property type="protein sequence ID" value="GEP69054.1"/>
    <property type="molecule type" value="Genomic_DNA"/>
</dbReference>
<dbReference type="RefSeq" id="WP_146952818.1">
    <property type="nucleotide sequence ID" value="NZ_BAABBJ010000003.1"/>
</dbReference>
<gene>
    <name evidence="1" type="ORF">CSO01_17690</name>
</gene>
<dbReference type="SUPFAM" id="SSF141571">
    <property type="entry name" value="Pentapeptide repeat-like"/>
    <property type="match status" value="1"/>
</dbReference>
<dbReference type="Gene3D" id="2.160.20.80">
    <property type="entry name" value="E3 ubiquitin-protein ligase SopA"/>
    <property type="match status" value="1"/>
</dbReference>
<evidence type="ECO:0000313" key="2">
    <source>
        <dbReference type="Proteomes" id="UP000321798"/>
    </source>
</evidence>
<proteinExistence type="predicted"/>
<keyword evidence="2" id="KW-1185">Reference proteome</keyword>
<dbReference type="AlphaFoldDB" id="A0A512PCW9"/>
<dbReference type="OrthoDB" id="2579959at2"/>
<evidence type="ECO:0008006" key="3">
    <source>
        <dbReference type="Google" id="ProtNLM"/>
    </source>
</evidence>
<dbReference type="InterPro" id="IPR001646">
    <property type="entry name" value="5peptide_repeat"/>
</dbReference>
<sequence length="227" mass="24130">MAKPRTSPRTPRLDPVVLPALDVGFAGDLEPDVTLEGLAFDDVEVDELDLGGATVLGCRLSGLRAGTADLKATRIRESVVERLDVPVIRGARGSWKDVVLDGVRIGSAELYESRLEGVHVVGSKLSFVNLRGSHLRDVVFTDCVIEELDLLQATATRVALVNTTVRRLDVQHSTFEHVDLRGADIEEISGISALGGAVISPVQLQLLAPALATALGIAVEESTAPLL</sequence>
<protein>
    <recommendedName>
        <fullName evidence="3">Pentapeptide repeat protein</fullName>
    </recommendedName>
</protein>
<organism evidence="1 2">
    <name type="scientific">Cellulomonas soli</name>
    <dbReference type="NCBI Taxonomy" id="931535"/>
    <lineage>
        <taxon>Bacteria</taxon>
        <taxon>Bacillati</taxon>
        <taxon>Actinomycetota</taxon>
        <taxon>Actinomycetes</taxon>
        <taxon>Micrococcales</taxon>
        <taxon>Cellulomonadaceae</taxon>
        <taxon>Cellulomonas</taxon>
    </lineage>
</organism>